<dbReference type="InterPro" id="IPR036259">
    <property type="entry name" value="MFS_trans_sf"/>
</dbReference>
<protein>
    <submittedName>
        <fullName evidence="7">MFS transporter</fullName>
    </submittedName>
</protein>
<dbReference type="CDD" id="cd17325">
    <property type="entry name" value="MFS_MdtG_SLC18_like"/>
    <property type="match status" value="1"/>
</dbReference>
<dbReference type="AlphaFoldDB" id="A0A229ST70"/>
<evidence type="ECO:0000313" key="8">
    <source>
        <dbReference type="Proteomes" id="UP000215199"/>
    </source>
</evidence>
<organism evidence="7 8">
    <name type="scientific">Amycolatopsis vastitatis</name>
    <dbReference type="NCBI Taxonomy" id="1905142"/>
    <lineage>
        <taxon>Bacteria</taxon>
        <taxon>Bacillati</taxon>
        <taxon>Actinomycetota</taxon>
        <taxon>Actinomycetes</taxon>
        <taxon>Pseudonocardiales</taxon>
        <taxon>Pseudonocardiaceae</taxon>
        <taxon>Amycolatopsis</taxon>
    </lineage>
</organism>
<feature type="transmembrane region" description="Helical" evidence="5">
    <location>
        <begin position="384"/>
        <end position="404"/>
    </location>
</feature>
<feature type="transmembrane region" description="Helical" evidence="5">
    <location>
        <begin position="210"/>
        <end position="232"/>
    </location>
</feature>
<name>A0A229ST70_9PSEU</name>
<feature type="transmembrane region" description="Helical" evidence="5">
    <location>
        <begin position="182"/>
        <end position="204"/>
    </location>
</feature>
<evidence type="ECO:0000256" key="3">
    <source>
        <dbReference type="ARBA" id="ARBA00022989"/>
    </source>
</evidence>
<evidence type="ECO:0000259" key="6">
    <source>
        <dbReference type="PROSITE" id="PS50850"/>
    </source>
</evidence>
<dbReference type="GO" id="GO:0022857">
    <property type="term" value="F:transmembrane transporter activity"/>
    <property type="evidence" value="ECO:0007669"/>
    <property type="project" value="InterPro"/>
</dbReference>
<evidence type="ECO:0000256" key="5">
    <source>
        <dbReference type="SAM" id="Phobius"/>
    </source>
</evidence>
<evidence type="ECO:0000256" key="2">
    <source>
        <dbReference type="ARBA" id="ARBA00022692"/>
    </source>
</evidence>
<feature type="transmembrane region" description="Helical" evidence="5">
    <location>
        <begin position="410"/>
        <end position="431"/>
    </location>
</feature>
<keyword evidence="4 5" id="KW-0472">Membrane</keyword>
<dbReference type="PANTHER" id="PTHR23546">
    <property type="entry name" value="TRANSPORT PROTEIN"/>
    <property type="match status" value="1"/>
</dbReference>
<evidence type="ECO:0000256" key="4">
    <source>
        <dbReference type="ARBA" id="ARBA00023136"/>
    </source>
</evidence>
<feature type="transmembrane region" description="Helical" evidence="5">
    <location>
        <begin position="258"/>
        <end position="283"/>
    </location>
</feature>
<evidence type="ECO:0000256" key="1">
    <source>
        <dbReference type="ARBA" id="ARBA00004651"/>
    </source>
</evidence>
<dbReference type="GO" id="GO:0005886">
    <property type="term" value="C:plasma membrane"/>
    <property type="evidence" value="ECO:0007669"/>
    <property type="project" value="UniProtKB-SubCell"/>
</dbReference>
<sequence>MPFDTEGAPVLLSEHVRKLRAVQDLDPTSDGWHRARAGRGMRRPVFVVCLAVFGLMAGQQLLNPILPPLAREFGFSEFALGAVWAVGGAGVVLASPFWGRRSAIQGHRPVLLISLAGAMIALLGFAFVAQLGLTGVLAGPVLFTAVLLTRGVAFGLAWAATPVTAQSYIADVTSGPAERVRGMAVFGAAQGLALAVGPALGGALSLTGNLLVPVYAAPVILAVIGLVIAFALPKPPRNLPQEREIPVTAKVSPFDKRLWPFLTLGFGLYLALAIVLMTVGFLVQDRLGLTTQETGRVTGLVMLAGAGMIILVQAVAVPRLDWPPLRLVRVGAVVMTGGMLLVAAGSDGLLLGAGVAVLGAGMGFATPGFLSAPTLLATREEQGAVAGLMGSGSALAFMGGPLLGTGLYEIAPAVPYIAGAVLLAGLAAFACTVTREPAKEPVAP</sequence>
<dbReference type="InterPro" id="IPR020846">
    <property type="entry name" value="MFS_dom"/>
</dbReference>
<dbReference type="EMBL" id="NMUL01000043">
    <property type="protein sequence ID" value="OXM61861.1"/>
    <property type="molecule type" value="Genomic_DNA"/>
</dbReference>
<proteinExistence type="predicted"/>
<dbReference type="Gene3D" id="1.20.1250.20">
    <property type="entry name" value="MFS general substrate transporter like domains"/>
    <property type="match status" value="1"/>
</dbReference>
<keyword evidence="2 5" id="KW-0812">Transmembrane</keyword>
<keyword evidence="8" id="KW-1185">Reference proteome</keyword>
<dbReference type="InterPro" id="IPR011701">
    <property type="entry name" value="MFS"/>
</dbReference>
<dbReference type="PROSITE" id="PS50850">
    <property type="entry name" value="MFS"/>
    <property type="match status" value="1"/>
</dbReference>
<dbReference type="SUPFAM" id="SSF103473">
    <property type="entry name" value="MFS general substrate transporter"/>
    <property type="match status" value="1"/>
</dbReference>
<dbReference type="Proteomes" id="UP000215199">
    <property type="component" value="Unassembled WGS sequence"/>
</dbReference>
<comment type="subcellular location">
    <subcellularLocation>
        <location evidence="1">Cell membrane</location>
        <topology evidence="1">Multi-pass membrane protein</topology>
    </subcellularLocation>
</comment>
<gene>
    <name evidence="7" type="ORF">CF165_36545</name>
</gene>
<evidence type="ECO:0000313" key="7">
    <source>
        <dbReference type="EMBL" id="OXM61861.1"/>
    </source>
</evidence>
<feature type="transmembrane region" description="Helical" evidence="5">
    <location>
        <begin position="44"/>
        <end position="66"/>
    </location>
</feature>
<dbReference type="Pfam" id="PF07690">
    <property type="entry name" value="MFS_1"/>
    <property type="match status" value="1"/>
</dbReference>
<feature type="transmembrane region" description="Helical" evidence="5">
    <location>
        <begin position="295"/>
        <end position="315"/>
    </location>
</feature>
<keyword evidence="3 5" id="KW-1133">Transmembrane helix</keyword>
<reference evidence="8" key="1">
    <citation type="submission" date="2017-07" db="EMBL/GenBank/DDBJ databases">
        <title>Comparative genome mining reveals phylogenetic distribution patterns of secondary metabolites in Amycolatopsis.</title>
        <authorList>
            <person name="Adamek M."/>
            <person name="Alanjary M."/>
            <person name="Sales-Ortells H."/>
            <person name="Goodfellow M."/>
            <person name="Bull A.T."/>
            <person name="Kalinowski J."/>
            <person name="Ziemert N."/>
        </authorList>
    </citation>
    <scope>NUCLEOTIDE SEQUENCE [LARGE SCALE GENOMIC DNA]</scope>
    <source>
        <strain evidence="8">H5</strain>
    </source>
</reference>
<feature type="domain" description="Major facilitator superfamily (MFS) profile" evidence="6">
    <location>
        <begin position="44"/>
        <end position="436"/>
    </location>
</feature>
<comment type="caution">
    <text evidence="7">The sequence shown here is derived from an EMBL/GenBank/DDBJ whole genome shotgun (WGS) entry which is preliminary data.</text>
</comment>
<feature type="transmembrane region" description="Helical" evidence="5">
    <location>
        <begin position="78"/>
        <end position="98"/>
    </location>
</feature>
<accession>A0A229ST70</accession>
<feature type="transmembrane region" description="Helical" evidence="5">
    <location>
        <begin position="350"/>
        <end position="372"/>
    </location>
</feature>
<dbReference type="PANTHER" id="PTHR23546:SF1">
    <property type="entry name" value="MEMBRANE PROTEIN"/>
    <property type="match status" value="1"/>
</dbReference>
<feature type="transmembrane region" description="Helical" evidence="5">
    <location>
        <begin position="110"/>
        <end position="129"/>
    </location>
</feature>